<accession>A0A919KCH9</accession>
<comment type="similarity">
    <text evidence="1">Belongs to the DprA/Smf family.</text>
</comment>
<sequence>MSVQDDIRDVRAGLSFHVGRALPCEFAGLVDEFGLRAGSWVFPVLSADPLPCRETPVERLAKLGKFLRERAEMASIGMLVPGDPGWPAGTGCDDLPCLWVQGDTDVAAAVTEAVAVTGSRACTSYGGHVAASLATDMAGAGWTVVTTASLGVSRHAIGGVLAVAQAKPVLLAACGLDQCGGHHRGPIVQHAASRGTVISVFPPGCELTRSRAQVTDHLLYRMALGSVLVEASLRGGAVQAARQAAEAGCRVWAVPGPITSAMSAGCHQLLRAGAAQVATAADEVMAALRDTSDRPLLAFTIHATVRWDDGGLLVAQLAPFQVWAGTPAHAANEGLDVVLAAHRGRARVDLVVQAPSGSREEISIEVAGPVTAESC</sequence>
<dbReference type="PANTHER" id="PTHR43022:SF1">
    <property type="entry name" value="PROTEIN SMF"/>
    <property type="match status" value="1"/>
</dbReference>
<proteinExistence type="inferred from homology"/>
<dbReference type="PANTHER" id="PTHR43022">
    <property type="entry name" value="PROTEIN SMF"/>
    <property type="match status" value="1"/>
</dbReference>
<dbReference type="Pfam" id="PF02481">
    <property type="entry name" value="DNA_processg_A"/>
    <property type="match status" value="1"/>
</dbReference>
<dbReference type="AlphaFoldDB" id="A0A919KCH9"/>
<evidence type="ECO:0000313" key="3">
    <source>
        <dbReference type="EMBL" id="GIF01097.1"/>
    </source>
</evidence>
<dbReference type="GO" id="GO:0009294">
    <property type="term" value="P:DNA-mediated transformation"/>
    <property type="evidence" value="ECO:0007669"/>
    <property type="project" value="InterPro"/>
</dbReference>
<dbReference type="Gene3D" id="3.40.50.450">
    <property type="match status" value="1"/>
</dbReference>
<evidence type="ECO:0000313" key="4">
    <source>
        <dbReference type="Proteomes" id="UP000636960"/>
    </source>
</evidence>
<evidence type="ECO:0000259" key="2">
    <source>
        <dbReference type="Pfam" id="PF02481"/>
    </source>
</evidence>
<dbReference type="InterPro" id="IPR003488">
    <property type="entry name" value="DprA"/>
</dbReference>
<comment type="caution">
    <text evidence="3">The sequence shown here is derived from an EMBL/GenBank/DDBJ whole genome shotgun (WGS) entry which is preliminary data.</text>
</comment>
<reference evidence="3" key="1">
    <citation type="submission" date="2021-01" db="EMBL/GenBank/DDBJ databases">
        <title>Whole genome shotgun sequence of Actinoplanes rishiriensis NBRC 108556.</title>
        <authorList>
            <person name="Komaki H."/>
            <person name="Tamura T."/>
        </authorList>
    </citation>
    <scope>NUCLEOTIDE SEQUENCE</scope>
    <source>
        <strain evidence="3">NBRC 108556</strain>
    </source>
</reference>
<dbReference type="SUPFAM" id="SSF102405">
    <property type="entry name" value="MCP/YpsA-like"/>
    <property type="match status" value="1"/>
</dbReference>
<keyword evidence="4" id="KW-1185">Reference proteome</keyword>
<feature type="domain" description="Smf/DprA SLOG" evidence="2">
    <location>
        <begin position="80"/>
        <end position="288"/>
    </location>
</feature>
<dbReference type="EMBL" id="BOMV01000098">
    <property type="protein sequence ID" value="GIF01097.1"/>
    <property type="molecule type" value="Genomic_DNA"/>
</dbReference>
<name>A0A919KCH9_9ACTN</name>
<protein>
    <recommendedName>
        <fullName evidence="2">Smf/DprA SLOG domain-containing protein</fullName>
    </recommendedName>
</protein>
<organism evidence="3 4">
    <name type="scientific">Paractinoplanes rishiriensis</name>
    <dbReference type="NCBI Taxonomy" id="1050105"/>
    <lineage>
        <taxon>Bacteria</taxon>
        <taxon>Bacillati</taxon>
        <taxon>Actinomycetota</taxon>
        <taxon>Actinomycetes</taxon>
        <taxon>Micromonosporales</taxon>
        <taxon>Micromonosporaceae</taxon>
        <taxon>Paractinoplanes</taxon>
    </lineage>
</organism>
<gene>
    <name evidence="3" type="ORF">Ari01nite_85610</name>
</gene>
<dbReference type="RefSeq" id="WP_203789565.1">
    <property type="nucleotide sequence ID" value="NZ_BOMV01000098.1"/>
</dbReference>
<dbReference type="Proteomes" id="UP000636960">
    <property type="component" value="Unassembled WGS sequence"/>
</dbReference>
<dbReference type="InterPro" id="IPR057666">
    <property type="entry name" value="DrpA_SLOG"/>
</dbReference>
<evidence type="ECO:0000256" key="1">
    <source>
        <dbReference type="ARBA" id="ARBA00006525"/>
    </source>
</evidence>